<evidence type="ECO:0000313" key="2">
    <source>
        <dbReference type="EMBL" id="PTB79127.1"/>
    </source>
</evidence>
<dbReference type="Proteomes" id="UP000240760">
    <property type="component" value="Unassembled WGS sequence"/>
</dbReference>
<evidence type="ECO:0000256" key="1">
    <source>
        <dbReference type="SAM" id="Phobius"/>
    </source>
</evidence>
<proteinExistence type="predicted"/>
<name>A0A2T4CC35_TRILO</name>
<keyword evidence="3" id="KW-1185">Reference proteome</keyword>
<evidence type="ECO:0000313" key="3">
    <source>
        <dbReference type="Proteomes" id="UP000240760"/>
    </source>
</evidence>
<feature type="transmembrane region" description="Helical" evidence="1">
    <location>
        <begin position="127"/>
        <end position="145"/>
    </location>
</feature>
<keyword evidence="1" id="KW-0472">Membrane</keyword>
<reference evidence="2 3" key="1">
    <citation type="submission" date="2016-07" db="EMBL/GenBank/DDBJ databases">
        <title>Multiple horizontal gene transfer events from other fungi enriched the ability of initially mycotrophic Trichoderma (Ascomycota) to feed on dead plant biomass.</title>
        <authorList>
            <consortium name="DOE Joint Genome Institute"/>
            <person name="Aerts A."/>
            <person name="Atanasova L."/>
            <person name="Chenthamara K."/>
            <person name="Zhang J."/>
            <person name="Grujic M."/>
            <person name="Henrissat B."/>
            <person name="Kuo A."/>
            <person name="Salamov A."/>
            <person name="Lipzen A."/>
            <person name="Labutti K."/>
            <person name="Barry K."/>
            <person name="Miao Y."/>
            <person name="Rahimi M.J."/>
            <person name="Shen Q."/>
            <person name="Grigoriev I.V."/>
            <person name="Kubicek C.P."/>
            <person name="Druzhinina I.S."/>
        </authorList>
    </citation>
    <scope>NUCLEOTIDE SEQUENCE [LARGE SCALE GENOMIC DNA]</scope>
    <source>
        <strain evidence="2 3">ATCC 18648</strain>
    </source>
</reference>
<dbReference type="EMBL" id="KZ679128">
    <property type="protein sequence ID" value="PTB79127.1"/>
    <property type="molecule type" value="Genomic_DNA"/>
</dbReference>
<dbReference type="AlphaFoldDB" id="A0A2T4CC35"/>
<accession>A0A2T4CC35</accession>
<keyword evidence="1" id="KW-1133">Transmembrane helix</keyword>
<protein>
    <submittedName>
        <fullName evidence="2">Uncharacterized protein</fullName>
    </submittedName>
</protein>
<organism evidence="2 3">
    <name type="scientific">Trichoderma longibrachiatum ATCC 18648</name>
    <dbReference type="NCBI Taxonomy" id="983965"/>
    <lineage>
        <taxon>Eukaryota</taxon>
        <taxon>Fungi</taxon>
        <taxon>Dikarya</taxon>
        <taxon>Ascomycota</taxon>
        <taxon>Pezizomycotina</taxon>
        <taxon>Sordariomycetes</taxon>
        <taxon>Hypocreomycetidae</taxon>
        <taxon>Hypocreales</taxon>
        <taxon>Hypocreaceae</taxon>
        <taxon>Trichoderma</taxon>
    </lineage>
</organism>
<gene>
    <name evidence="2" type="ORF">M440DRAFT_1389179</name>
</gene>
<keyword evidence="1" id="KW-0812">Transmembrane</keyword>
<sequence length="151" mass="16525">MPGTVLKHVSNDYINGGCLMHGIRKKYFGLTVIEKFTEHDDSVRTADGTGKNLEAIEALVDGQVAAAYSAPQLQHTSFSTCRVPDLAPKCKAVKQKERSQCLHALVPTVQDERELQEPLDGGGSYELLASLLVLVLVLVLMLMLMPMPAQY</sequence>